<dbReference type="FunCoup" id="A0A286XR04">
    <property type="interactions" value="2"/>
</dbReference>
<evidence type="ECO:0000256" key="2">
    <source>
        <dbReference type="SAM" id="MobiDB-lite"/>
    </source>
</evidence>
<dbReference type="InterPro" id="IPR028750">
    <property type="entry name" value="CEP350/CC187"/>
</dbReference>
<evidence type="ECO:0000313" key="3">
    <source>
        <dbReference type="Ensembl" id="ENSCPOP00000027930.1"/>
    </source>
</evidence>
<dbReference type="InParanoid" id="A0A286XR04"/>
<dbReference type="VEuPathDB" id="HostDB:ENSCPOG00000035077"/>
<name>A0A286XR04_CAVPO</name>
<dbReference type="PANTHER" id="PTHR13958">
    <property type="entry name" value="CENTROSOME-ASSOCIATED PROTEIN 350"/>
    <property type="match status" value="1"/>
</dbReference>
<feature type="region of interest" description="Disordered" evidence="2">
    <location>
        <begin position="131"/>
        <end position="196"/>
    </location>
</feature>
<feature type="region of interest" description="Disordered" evidence="2">
    <location>
        <begin position="836"/>
        <end position="873"/>
    </location>
</feature>
<reference evidence="4" key="1">
    <citation type="journal article" date="2011" name="Nature">
        <title>A high-resolution map of human evolutionary constraint using 29 mammals.</title>
        <authorList>
            <person name="Lindblad-Toh K."/>
            <person name="Garber M."/>
            <person name="Zuk O."/>
            <person name="Lin M.F."/>
            <person name="Parker B.J."/>
            <person name="Washietl S."/>
            <person name="Kheradpour P."/>
            <person name="Ernst J."/>
            <person name="Jordan G."/>
            <person name="Mauceli E."/>
            <person name="Ward L.D."/>
            <person name="Lowe C.B."/>
            <person name="Holloway A.K."/>
            <person name="Clamp M."/>
            <person name="Gnerre S."/>
            <person name="Alfoldi J."/>
            <person name="Beal K."/>
            <person name="Chang J."/>
            <person name="Clawson H."/>
            <person name="Cuff J."/>
            <person name="Di Palma F."/>
            <person name="Fitzgerald S."/>
            <person name="Flicek P."/>
            <person name="Guttman M."/>
            <person name="Hubisz M.J."/>
            <person name="Jaffe D.B."/>
            <person name="Jungreis I."/>
            <person name="Kent W.J."/>
            <person name="Kostka D."/>
            <person name="Lara M."/>
            <person name="Martins A.L."/>
            <person name="Massingham T."/>
            <person name="Moltke I."/>
            <person name="Raney B.J."/>
            <person name="Rasmussen M.D."/>
            <person name="Robinson J."/>
            <person name="Stark A."/>
            <person name="Vilella A.J."/>
            <person name="Wen J."/>
            <person name="Xie X."/>
            <person name="Zody M.C."/>
            <person name="Baldwin J."/>
            <person name="Bloom T."/>
            <person name="Chin C.W."/>
            <person name="Heiman D."/>
            <person name="Nicol R."/>
            <person name="Nusbaum C."/>
            <person name="Young S."/>
            <person name="Wilkinson J."/>
            <person name="Worley K.C."/>
            <person name="Kovar C.L."/>
            <person name="Muzny D.M."/>
            <person name="Gibbs R.A."/>
            <person name="Cree A."/>
            <person name="Dihn H.H."/>
            <person name="Fowler G."/>
            <person name="Jhangiani S."/>
            <person name="Joshi V."/>
            <person name="Lee S."/>
            <person name="Lewis L.R."/>
            <person name="Nazareth L.V."/>
            <person name="Okwuonu G."/>
            <person name="Santibanez J."/>
            <person name="Warren W.C."/>
            <person name="Mardis E.R."/>
            <person name="Weinstock G.M."/>
            <person name="Wilson R.K."/>
            <person name="Delehaunty K."/>
            <person name="Dooling D."/>
            <person name="Fronik C."/>
            <person name="Fulton L."/>
            <person name="Fulton B."/>
            <person name="Graves T."/>
            <person name="Minx P."/>
            <person name="Sodergren E."/>
            <person name="Birney E."/>
            <person name="Margulies E.H."/>
            <person name="Herrero J."/>
            <person name="Green E.D."/>
            <person name="Haussler D."/>
            <person name="Siepel A."/>
            <person name="Goldman N."/>
            <person name="Pollard K.S."/>
            <person name="Pedersen J.S."/>
            <person name="Lander E.S."/>
            <person name="Kellis M."/>
        </authorList>
    </citation>
    <scope>NUCLEOTIDE SEQUENCE [LARGE SCALE GENOMIC DNA]</scope>
    <source>
        <strain evidence="4">2N</strain>
    </source>
</reference>
<reference evidence="3" key="3">
    <citation type="submission" date="2025-09" db="UniProtKB">
        <authorList>
            <consortium name="Ensembl"/>
        </authorList>
    </citation>
    <scope>IDENTIFICATION</scope>
    <source>
        <strain evidence="3">2N</strain>
    </source>
</reference>
<keyword evidence="4" id="KW-1185">Reference proteome</keyword>
<dbReference type="GeneTree" id="ENSGT00530000065015"/>
<feature type="region of interest" description="Disordered" evidence="2">
    <location>
        <begin position="1"/>
        <end position="32"/>
    </location>
</feature>
<dbReference type="GO" id="GO:0005813">
    <property type="term" value="C:centrosome"/>
    <property type="evidence" value="ECO:0007669"/>
    <property type="project" value="InterPro"/>
</dbReference>
<feature type="compositionally biased region" description="Basic residues" evidence="2">
    <location>
        <begin position="151"/>
        <end position="172"/>
    </location>
</feature>
<organism evidence="3 4">
    <name type="scientific">Cavia porcellus</name>
    <name type="common">Guinea pig</name>
    <dbReference type="NCBI Taxonomy" id="10141"/>
    <lineage>
        <taxon>Eukaryota</taxon>
        <taxon>Metazoa</taxon>
        <taxon>Chordata</taxon>
        <taxon>Craniata</taxon>
        <taxon>Vertebrata</taxon>
        <taxon>Euteleostomi</taxon>
        <taxon>Mammalia</taxon>
        <taxon>Eutheria</taxon>
        <taxon>Euarchontoglires</taxon>
        <taxon>Glires</taxon>
        <taxon>Rodentia</taxon>
        <taxon>Hystricomorpha</taxon>
        <taxon>Caviidae</taxon>
        <taxon>Cavia</taxon>
    </lineage>
</organism>
<dbReference type="GO" id="GO:0008017">
    <property type="term" value="F:microtubule binding"/>
    <property type="evidence" value="ECO:0007669"/>
    <property type="project" value="InterPro"/>
</dbReference>
<feature type="region of interest" description="Disordered" evidence="2">
    <location>
        <begin position="363"/>
        <end position="398"/>
    </location>
</feature>
<proteinExistence type="predicted"/>
<keyword evidence="1" id="KW-0175">Coiled coil</keyword>
<dbReference type="AlphaFoldDB" id="A0A286XR04"/>
<evidence type="ECO:0000256" key="1">
    <source>
        <dbReference type="SAM" id="Coils"/>
    </source>
</evidence>
<evidence type="ECO:0000313" key="4">
    <source>
        <dbReference type="Proteomes" id="UP000005447"/>
    </source>
</evidence>
<sequence>MEDSSVSSGPLSGSSGGHMPCAPPHGPWKERPPLVSALQQLPRKSDPRLERLRDRIRQQAWGQASCASLGTSAPSSTSYLCSTSTLAPRRRTRKVTAALPAPAHPGFSILRMMKPQGRDQMFLGAGRELSRATWHQTPGNREEVLPLTSRPHTRSPPHRGPRDKPRRTRSRSCRRDKGPGSPSPSRAAKGKDPESIGVHAWRRGRELAWLLLGPPPSQTTRRTRPARQSAEPSRDLGPAVGLGSSRLCHALTRSATAPGGDFKKALASEGSSVHTWPERPTSASSGPQVSENTVSLASHSQQATIQSAMAILQDLRQQIQAGLELAQSPKHRLKHKMSKMKPQNLAQQGTRNNWLRQGSFLKSPCNTPEGTHSNLDRARRAHPQQASSTSTEWEPCPQRARAARGWEPCFQRPRSPPEKLSPFPQQPWSVLPRQACPQQAWVKSKDWGVPEPRPWSPKERLRPAPRRNGSYLKRTGSSCKGRGATTPPSEARQAWLWSSPRQEPKVWSCPPHLQPRRPLGHSRGSEALCDFMCQKAQAERQQALQQTAMATDVLEQRSQRLQEVYRRQREAMQGKTVPVVSQTSPGIVTFVPSSAQSEVLKAPGSLEPPERGWSKVTSGVVLGDQEIPGSFCLCLNRAWNRPATPLPVSASLPRSLQLQDPGRGLHICLDPQAAERLSLYGPLHAQHKQARLQALETMADVLQQRIDILTAKLRQSETSATTQDLASELLPLGPSTTPSALACPGALVPSGERGSPREDFLDMKPLPRAPVISSESQHQGALQEGHWQPEQRLCGDSAVFQAAGTGAGSTLRVAAAPHPTCGSPWLEEKPAARGAGLTMPWTPRSCGKGEPVDRPWAGWPGGQGHLPGTPATA</sequence>
<protein>
    <recommendedName>
        <fullName evidence="5">Coiled-coil domain containing 187</fullName>
    </recommendedName>
</protein>
<evidence type="ECO:0008006" key="5">
    <source>
        <dbReference type="Google" id="ProtNLM"/>
    </source>
</evidence>
<dbReference type="GO" id="GO:0034453">
    <property type="term" value="P:microtubule anchoring"/>
    <property type="evidence" value="ECO:0007669"/>
    <property type="project" value="InterPro"/>
</dbReference>
<dbReference type="Ensembl" id="ENSCPOT00000031616.1">
    <property type="protein sequence ID" value="ENSCPOP00000027930.1"/>
    <property type="gene ID" value="ENSCPOG00000035077.1"/>
</dbReference>
<dbReference type="Bgee" id="ENSCPOG00000035077">
    <property type="expression patterns" value="Expressed in testis and 4 other cell types or tissues"/>
</dbReference>
<feature type="region of interest" description="Disordered" evidence="2">
    <location>
        <begin position="447"/>
        <end position="490"/>
    </location>
</feature>
<reference evidence="3" key="2">
    <citation type="submission" date="2025-08" db="UniProtKB">
        <authorList>
            <consortium name="Ensembl"/>
        </authorList>
    </citation>
    <scope>IDENTIFICATION</scope>
    <source>
        <strain evidence="3">2N</strain>
    </source>
</reference>
<accession>A0A286XR04</accession>
<feature type="region of interest" description="Disordered" evidence="2">
    <location>
        <begin position="209"/>
        <end position="242"/>
    </location>
</feature>
<dbReference type="OMA" id="HRPWKER"/>
<feature type="compositionally biased region" description="Polar residues" evidence="2">
    <location>
        <begin position="364"/>
        <end position="373"/>
    </location>
</feature>
<feature type="compositionally biased region" description="Low complexity" evidence="2">
    <location>
        <begin position="1"/>
        <end position="13"/>
    </location>
</feature>
<dbReference type="Proteomes" id="UP000005447">
    <property type="component" value="Unassembled WGS sequence"/>
</dbReference>
<feature type="region of interest" description="Disordered" evidence="2">
    <location>
        <begin position="255"/>
        <end position="297"/>
    </location>
</feature>
<feature type="coiled-coil region" evidence="1">
    <location>
        <begin position="685"/>
        <end position="719"/>
    </location>
</feature>
<dbReference type="EMBL" id="AAKN02024169">
    <property type="status" value="NOT_ANNOTATED_CDS"/>
    <property type="molecule type" value="Genomic_DNA"/>
</dbReference>
<dbReference type="STRING" id="10141.ENSCPOP00000027930"/>
<feature type="compositionally biased region" description="Polar residues" evidence="2">
    <location>
        <begin position="281"/>
        <end position="297"/>
    </location>
</feature>
<dbReference type="PANTHER" id="PTHR13958:SF5">
    <property type="entry name" value="COILED-COIL DOMAIN-CONTAINING PROTEIN 187"/>
    <property type="match status" value="1"/>
</dbReference>